<dbReference type="InterPro" id="IPR039421">
    <property type="entry name" value="Type_1_exporter"/>
</dbReference>
<dbReference type="SUPFAM" id="SSF52540">
    <property type="entry name" value="P-loop containing nucleoside triphosphate hydrolases"/>
    <property type="match status" value="1"/>
</dbReference>
<dbReference type="GO" id="GO:0005886">
    <property type="term" value="C:plasma membrane"/>
    <property type="evidence" value="ECO:0007669"/>
    <property type="project" value="UniProtKB-SubCell"/>
</dbReference>
<dbReference type="PANTHER" id="PTHR24221">
    <property type="entry name" value="ATP-BINDING CASSETTE SUB-FAMILY B"/>
    <property type="match status" value="1"/>
</dbReference>
<dbReference type="InterPro" id="IPR011527">
    <property type="entry name" value="ABC1_TM_dom"/>
</dbReference>
<dbReference type="PROSITE" id="PS50893">
    <property type="entry name" value="ABC_TRANSPORTER_2"/>
    <property type="match status" value="1"/>
</dbReference>
<evidence type="ECO:0000256" key="6">
    <source>
        <dbReference type="ARBA" id="ARBA00022741"/>
    </source>
</evidence>
<feature type="transmembrane region" description="Helical" evidence="11">
    <location>
        <begin position="157"/>
        <end position="174"/>
    </location>
</feature>
<dbReference type="GO" id="GO:0140359">
    <property type="term" value="F:ABC-type transporter activity"/>
    <property type="evidence" value="ECO:0007669"/>
    <property type="project" value="InterPro"/>
</dbReference>
<dbReference type="PANTHER" id="PTHR24221:SF397">
    <property type="entry name" value="ABC TRANSPORTER, ATP-BINDING TRANSMEMBRANE PROTEIN"/>
    <property type="match status" value="1"/>
</dbReference>
<keyword evidence="8 11" id="KW-1133">Transmembrane helix</keyword>
<comment type="subcellular location">
    <subcellularLocation>
        <location evidence="1">Cell inner membrane</location>
        <topology evidence="1">Multi-pass membrane protein</topology>
    </subcellularLocation>
</comment>
<evidence type="ECO:0000259" key="12">
    <source>
        <dbReference type="PROSITE" id="PS50893"/>
    </source>
</evidence>
<evidence type="ECO:0000256" key="8">
    <source>
        <dbReference type="ARBA" id="ARBA00022989"/>
    </source>
</evidence>
<evidence type="ECO:0000313" key="14">
    <source>
        <dbReference type="EMBL" id="MCF4007352.1"/>
    </source>
</evidence>
<feature type="domain" description="ABC transporter" evidence="12">
    <location>
        <begin position="328"/>
        <end position="563"/>
    </location>
</feature>
<dbReference type="GO" id="GO:0005524">
    <property type="term" value="F:ATP binding"/>
    <property type="evidence" value="ECO:0007669"/>
    <property type="project" value="UniProtKB-KW"/>
</dbReference>
<dbReference type="PROSITE" id="PS50929">
    <property type="entry name" value="ABC_TM1F"/>
    <property type="match status" value="1"/>
</dbReference>
<comment type="similarity">
    <text evidence="10">Belongs to the ABC transporter superfamily. Siderophore-Fe(3+) uptake transporter (SIUT) (TC 3.A.1.21) family.</text>
</comment>
<comment type="caution">
    <text evidence="14">The sequence shown here is derived from an EMBL/GenBank/DDBJ whole genome shotgun (WGS) entry which is preliminary data.</text>
</comment>
<feature type="transmembrane region" description="Helical" evidence="11">
    <location>
        <begin position="241"/>
        <end position="262"/>
    </location>
</feature>
<dbReference type="AlphaFoldDB" id="A0A9X1QS21"/>
<dbReference type="Proteomes" id="UP001139336">
    <property type="component" value="Unassembled WGS sequence"/>
</dbReference>
<dbReference type="PROSITE" id="PS00211">
    <property type="entry name" value="ABC_TRANSPORTER_1"/>
    <property type="match status" value="1"/>
</dbReference>
<gene>
    <name evidence="14" type="ORF">L1O03_09235</name>
</gene>
<dbReference type="InterPro" id="IPR036640">
    <property type="entry name" value="ABC1_TM_sf"/>
</dbReference>
<organism evidence="14 15">
    <name type="scientific">Corynebacterium uropygiale</name>
    <dbReference type="NCBI Taxonomy" id="1775911"/>
    <lineage>
        <taxon>Bacteria</taxon>
        <taxon>Bacillati</taxon>
        <taxon>Actinomycetota</taxon>
        <taxon>Actinomycetes</taxon>
        <taxon>Mycobacteriales</taxon>
        <taxon>Corynebacteriaceae</taxon>
        <taxon>Corynebacterium</taxon>
    </lineage>
</organism>
<feature type="transmembrane region" description="Helical" evidence="11">
    <location>
        <begin position="130"/>
        <end position="151"/>
    </location>
</feature>
<keyword evidence="7 14" id="KW-0067">ATP-binding</keyword>
<evidence type="ECO:0000256" key="11">
    <source>
        <dbReference type="SAM" id="Phobius"/>
    </source>
</evidence>
<dbReference type="InterPro" id="IPR017871">
    <property type="entry name" value="ABC_transporter-like_CS"/>
</dbReference>
<keyword evidence="6" id="KW-0547">Nucleotide-binding</keyword>
<keyword evidence="9 11" id="KW-0472">Membrane</keyword>
<keyword evidence="15" id="KW-1185">Reference proteome</keyword>
<evidence type="ECO:0000256" key="5">
    <source>
        <dbReference type="ARBA" id="ARBA00022692"/>
    </source>
</evidence>
<protein>
    <submittedName>
        <fullName evidence="14">ABC transporter ATP-binding protein/permease</fullName>
    </submittedName>
</protein>
<feature type="transmembrane region" description="Helical" evidence="11">
    <location>
        <begin position="52"/>
        <end position="72"/>
    </location>
</feature>
<keyword evidence="3" id="KW-1003">Cell membrane</keyword>
<dbReference type="Gene3D" id="3.40.50.300">
    <property type="entry name" value="P-loop containing nucleotide triphosphate hydrolases"/>
    <property type="match status" value="1"/>
</dbReference>
<evidence type="ECO:0000256" key="9">
    <source>
        <dbReference type="ARBA" id="ARBA00023136"/>
    </source>
</evidence>
<evidence type="ECO:0000256" key="2">
    <source>
        <dbReference type="ARBA" id="ARBA00022448"/>
    </source>
</evidence>
<evidence type="ECO:0000256" key="1">
    <source>
        <dbReference type="ARBA" id="ARBA00004429"/>
    </source>
</evidence>
<feature type="domain" description="ABC transmembrane type-1" evidence="13">
    <location>
        <begin position="27"/>
        <end position="297"/>
    </location>
</feature>
<dbReference type="Gene3D" id="1.20.1560.10">
    <property type="entry name" value="ABC transporter type 1, transmembrane domain"/>
    <property type="match status" value="1"/>
</dbReference>
<keyword evidence="4" id="KW-0997">Cell inner membrane</keyword>
<dbReference type="SMART" id="SM00382">
    <property type="entry name" value="AAA"/>
    <property type="match status" value="1"/>
</dbReference>
<keyword evidence="5 11" id="KW-0812">Transmembrane</keyword>
<dbReference type="FunFam" id="3.40.50.300:FF:000221">
    <property type="entry name" value="Multidrug ABC transporter ATP-binding protein"/>
    <property type="match status" value="1"/>
</dbReference>
<dbReference type="Pfam" id="PF00664">
    <property type="entry name" value="ABC_membrane"/>
    <property type="match status" value="1"/>
</dbReference>
<proteinExistence type="inferred from homology"/>
<evidence type="ECO:0000256" key="7">
    <source>
        <dbReference type="ARBA" id="ARBA00022840"/>
    </source>
</evidence>
<dbReference type="GO" id="GO:0016887">
    <property type="term" value="F:ATP hydrolysis activity"/>
    <property type="evidence" value="ECO:0007669"/>
    <property type="project" value="InterPro"/>
</dbReference>
<evidence type="ECO:0000256" key="10">
    <source>
        <dbReference type="ARBA" id="ARBA00023455"/>
    </source>
</evidence>
<dbReference type="InterPro" id="IPR003439">
    <property type="entry name" value="ABC_transporter-like_ATP-bd"/>
</dbReference>
<dbReference type="GO" id="GO:0034040">
    <property type="term" value="F:ATPase-coupled lipid transmembrane transporter activity"/>
    <property type="evidence" value="ECO:0007669"/>
    <property type="project" value="TreeGrafter"/>
</dbReference>
<dbReference type="InterPro" id="IPR027417">
    <property type="entry name" value="P-loop_NTPase"/>
</dbReference>
<sequence length="573" mass="62164">MMTFIRTYEALFTRPTRLRSLLGWYTLSAVLQGVAYILFIPVLRSLFAGEGVALWFLLMLLVAIGALVLFTLTIRSSYMLYLDDLLDLTEAIGDRTVQLPLGWFDDRSTSRINQAVLADMDMLGRVPPIIAPNIINATVIPLIITITMFFFDWRMGLALAIAIPILVILVRWLGRVSRVAAARETDALEAVGARVLEFASLQSVLRAGGGSRGTDTVLASIEEAATENQASLDHRGRPINLSFIVTHAALVLALVLGVHAALGGELEWPIFLALAMFCLLLAQPLALLPPHISGMSDAQRSVDRVGSILHAPVLPEPATPAEPEGYDIALHDVSFGYDDAHPVLQHLNLEFPQNSVTALVGPSGCGKSTILSLIARFYDVDGGAITVGGRDIREIGTARLMRDTAMVFQDVYLFEGSIAENVRLGRPEATQEELEAAARRARLDEVIKRLPEGWDTPVGEGGNQLSGGEKQRVAIARAFLKDSPILLLDEVTSSLDGANEAAVSSAIRELAEGRTTIMIAHRLSTVTHATSIVVFSETGRIEDRGTHEELSARSGTYSQFIAEQRAGANWKLA</sequence>
<evidence type="ECO:0000256" key="3">
    <source>
        <dbReference type="ARBA" id="ARBA00022475"/>
    </source>
</evidence>
<evidence type="ECO:0000259" key="13">
    <source>
        <dbReference type="PROSITE" id="PS50929"/>
    </source>
</evidence>
<accession>A0A9X1QS21</accession>
<dbReference type="SUPFAM" id="SSF90123">
    <property type="entry name" value="ABC transporter transmembrane region"/>
    <property type="match status" value="1"/>
</dbReference>
<keyword evidence="2" id="KW-0813">Transport</keyword>
<dbReference type="RefSeq" id="WP_236119488.1">
    <property type="nucleotide sequence ID" value="NZ_JAKGSI010000004.1"/>
</dbReference>
<feature type="transmembrane region" description="Helical" evidence="11">
    <location>
        <begin position="21"/>
        <end position="40"/>
    </location>
</feature>
<dbReference type="Pfam" id="PF00005">
    <property type="entry name" value="ABC_tran"/>
    <property type="match status" value="1"/>
</dbReference>
<feature type="transmembrane region" description="Helical" evidence="11">
    <location>
        <begin position="268"/>
        <end position="288"/>
    </location>
</feature>
<dbReference type="InterPro" id="IPR003593">
    <property type="entry name" value="AAA+_ATPase"/>
</dbReference>
<reference evidence="14" key="1">
    <citation type="submission" date="2022-01" db="EMBL/GenBank/DDBJ databases">
        <title>Corynebacterium sp. nov isolated from isolated from the feces of the greater white-fronted geese (Anser albifrons) at Poyang Lake, PR China.</title>
        <authorList>
            <person name="Liu Q."/>
        </authorList>
    </citation>
    <scope>NUCLEOTIDE SEQUENCE</scope>
    <source>
        <strain evidence="14">JCM 32435</strain>
    </source>
</reference>
<evidence type="ECO:0000256" key="4">
    <source>
        <dbReference type="ARBA" id="ARBA00022519"/>
    </source>
</evidence>
<evidence type="ECO:0000313" key="15">
    <source>
        <dbReference type="Proteomes" id="UP001139336"/>
    </source>
</evidence>
<name>A0A9X1QS21_9CORY</name>
<dbReference type="EMBL" id="JAKGSI010000004">
    <property type="protein sequence ID" value="MCF4007352.1"/>
    <property type="molecule type" value="Genomic_DNA"/>
</dbReference>